<accession>A0ACC0TTC0</accession>
<evidence type="ECO:0000313" key="1">
    <source>
        <dbReference type="EMBL" id="KAI9447185.1"/>
    </source>
</evidence>
<name>A0ACC0TTC0_9AGAM</name>
<keyword evidence="2" id="KW-1185">Reference proteome</keyword>
<comment type="caution">
    <text evidence="1">The sequence shown here is derived from an EMBL/GenBank/DDBJ whole genome shotgun (WGS) entry which is preliminary data.</text>
</comment>
<dbReference type="Proteomes" id="UP001207468">
    <property type="component" value="Unassembled WGS sequence"/>
</dbReference>
<sequence>MRNPRPSESGNIYPRAWLCREVARRARGCHTRYCVKSLRNPPAILQRTLTFPIARLIHRIHHHRHDSPFPMAYSAKPCTSGPGLAEAVLLRRKGSSHDLLKARLVPLPPIRDSSLIGTTRLRVEHIPVITRRGQWKVLGNCLCFCVLDGREVPNSRPGSAVGPSSIPRSQYTVYQIMAFILRAWRKDSNNLKKFYSPSCATQNATRGLQYNSLSRCEPELSSNQSESPSVFIYRFTCPPRTMSHPAASLSAPSSSSPSVTASKVVAWQTRIHRCRTGYCKASFQRRAILQSRSYLFTYSHGGCHILRLFFWNDNWRTVIHQRLSI</sequence>
<reference evidence="1" key="1">
    <citation type="submission" date="2021-03" db="EMBL/GenBank/DDBJ databases">
        <title>Evolutionary priming and transition to the ectomycorrhizal habit in an iconic lineage of mushroom-forming fungi: is preadaptation a requirement?</title>
        <authorList>
            <consortium name="DOE Joint Genome Institute"/>
            <person name="Looney B.P."/>
            <person name="Miyauchi S."/>
            <person name="Morin E."/>
            <person name="Drula E."/>
            <person name="Courty P.E."/>
            <person name="Chicoki N."/>
            <person name="Fauchery L."/>
            <person name="Kohler A."/>
            <person name="Kuo A."/>
            <person name="LaButti K."/>
            <person name="Pangilinan J."/>
            <person name="Lipzen A."/>
            <person name="Riley R."/>
            <person name="Andreopoulos W."/>
            <person name="He G."/>
            <person name="Johnson J."/>
            <person name="Barry K.W."/>
            <person name="Grigoriev I.V."/>
            <person name="Nagy L."/>
            <person name="Hibbett D."/>
            <person name="Henrissat B."/>
            <person name="Matheny P.B."/>
            <person name="Labbe J."/>
            <person name="Martin A.F."/>
        </authorList>
    </citation>
    <scope>NUCLEOTIDE SEQUENCE</scope>
    <source>
        <strain evidence="1">BPL698</strain>
    </source>
</reference>
<protein>
    <submittedName>
        <fullName evidence="1">Uncharacterized protein</fullName>
    </submittedName>
</protein>
<proteinExistence type="predicted"/>
<organism evidence="1 2">
    <name type="scientific">Russula earlei</name>
    <dbReference type="NCBI Taxonomy" id="71964"/>
    <lineage>
        <taxon>Eukaryota</taxon>
        <taxon>Fungi</taxon>
        <taxon>Dikarya</taxon>
        <taxon>Basidiomycota</taxon>
        <taxon>Agaricomycotina</taxon>
        <taxon>Agaricomycetes</taxon>
        <taxon>Russulales</taxon>
        <taxon>Russulaceae</taxon>
        <taxon>Russula</taxon>
    </lineage>
</organism>
<evidence type="ECO:0000313" key="2">
    <source>
        <dbReference type="Proteomes" id="UP001207468"/>
    </source>
</evidence>
<gene>
    <name evidence="1" type="ORF">F5148DRAFT_736421</name>
</gene>
<dbReference type="EMBL" id="JAGFNK010000600">
    <property type="protein sequence ID" value="KAI9447185.1"/>
    <property type="molecule type" value="Genomic_DNA"/>
</dbReference>